<dbReference type="HOGENOM" id="CLU_1355284_0_0_1"/>
<gene>
    <name evidence="2" type="ORF">GLOINDRAFT_28258</name>
</gene>
<evidence type="ECO:0000313" key="2">
    <source>
        <dbReference type="EMBL" id="ESA11459.1"/>
    </source>
</evidence>
<feature type="compositionally biased region" description="Polar residues" evidence="1">
    <location>
        <begin position="128"/>
        <end position="156"/>
    </location>
</feature>
<dbReference type="AlphaFoldDB" id="U9TTE5"/>
<name>U9TTE5_RHIID</name>
<organism evidence="2">
    <name type="scientific">Rhizophagus irregularis (strain DAOM 181602 / DAOM 197198 / MUCL 43194)</name>
    <name type="common">Arbuscular mycorrhizal fungus</name>
    <name type="synonym">Glomus intraradices</name>
    <dbReference type="NCBI Taxonomy" id="747089"/>
    <lineage>
        <taxon>Eukaryota</taxon>
        <taxon>Fungi</taxon>
        <taxon>Fungi incertae sedis</taxon>
        <taxon>Mucoromycota</taxon>
        <taxon>Glomeromycotina</taxon>
        <taxon>Glomeromycetes</taxon>
        <taxon>Glomerales</taxon>
        <taxon>Glomeraceae</taxon>
        <taxon>Rhizophagus</taxon>
    </lineage>
</organism>
<dbReference type="VEuPathDB" id="FungiDB:RhiirFUN_005934"/>
<evidence type="ECO:0000256" key="1">
    <source>
        <dbReference type="SAM" id="MobiDB-lite"/>
    </source>
</evidence>
<proteinExistence type="predicted"/>
<accession>U9TTE5</accession>
<dbReference type="EMBL" id="KI285974">
    <property type="protein sequence ID" value="ESA11459.1"/>
    <property type="molecule type" value="Genomic_DNA"/>
</dbReference>
<protein>
    <submittedName>
        <fullName evidence="2">Uncharacterized protein</fullName>
    </submittedName>
</protein>
<reference evidence="2" key="1">
    <citation type="submission" date="2013-07" db="EMBL/GenBank/DDBJ databases">
        <title>The genome of an arbuscular mycorrhizal fungus provides insights into the evolution of the oldest plant symbiosis.</title>
        <authorList>
            <consortium name="DOE Joint Genome Institute"/>
            <person name="Tisserant E."/>
            <person name="Malbreil M."/>
            <person name="Kuo A."/>
            <person name="Kohler A."/>
            <person name="Symeonidi A."/>
            <person name="Balestrini R."/>
            <person name="Charron P."/>
            <person name="Duensing N."/>
            <person name="Frei-dit-Frey N."/>
            <person name="Gianinazzi-Pearson V."/>
            <person name="Gilbert B."/>
            <person name="Handa Y."/>
            <person name="Hijri M."/>
            <person name="Kaul R."/>
            <person name="Kawaguchi M."/>
            <person name="Krajinski F."/>
            <person name="Lammers P."/>
            <person name="Lapierre D."/>
            <person name="Masclaux F.G."/>
            <person name="Murat C."/>
            <person name="Morin E."/>
            <person name="Ndikumana S."/>
            <person name="Pagni M."/>
            <person name="Petitpierre D."/>
            <person name="Requena N."/>
            <person name="Rosikiewicz P."/>
            <person name="Riley R."/>
            <person name="Saito K."/>
            <person name="San Clemente H."/>
            <person name="Shapiro H."/>
            <person name="van Tuinen D."/>
            <person name="Becard G."/>
            <person name="Bonfante P."/>
            <person name="Paszkowski U."/>
            <person name="Shachar-Hill Y."/>
            <person name="Young J.P."/>
            <person name="Sanders I.R."/>
            <person name="Henrissat B."/>
            <person name="Rensing S.A."/>
            <person name="Grigoriev I.V."/>
            <person name="Corradi N."/>
            <person name="Roux C."/>
            <person name="Martin F."/>
        </authorList>
    </citation>
    <scope>NUCLEOTIDE SEQUENCE</scope>
    <source>
        <strain evidence="2">DAOM 197198</strain>
    </source>
</reference>
<feature type="compositionally biased region" description="Acidic residues" evidence="1">
    <location>
        <begin position="171"/>
        <end position="190"/>
    </location>
</feature>
<sequence length="202" mass="23164">MKTAEDSQILASPKFNDDDYTTKKVDEKLLSSILAHDKHSIVNKENNSQLSIAPIPKPPVGPSQFAKLYSKLNMNKSVYESYRTAFYDLVERHIPAGVQYKHLEYYTHVKNNNEVKGKNHKTRAQEEPTLSNARKSMFQQNKTTKSRQINVSNVFTEKQPIDNITRAQEDQPADTDSEESAEDQQIEDDSNEKNERNLQCVC</sequence>
<feature type="region of interest" description="Disordered" evidence="1">
    <location>
        <begin position="114"/>
        <end position="202"/>
    </location>
</feature>